<evidence type="ECO:0000256" key="1">
    <source>
        <dbReference type="ARBA" id="ARBA00022723"/>
    </source>
</evidence>
<evidence type="ECO:0000313" key="8">
    <source>
        <dbReference type="Proteomes" id="UP000015105"/>
    </source>
</evidence>
<proteinExistence type="predicted"/>
<dbReference type="PANTHER" id="PTHR33021">
    <property type="entry name" value="BLUE COPPER PROTEIN"/>
    <property type="match status" value="1"/>
</dbReference>
<dbReference type="FunFam" id="2.60.40.420:FF:000003">
    <property type="entry name" value="Blue copper"/>
    <property type="match status" value="1"/>
</dbReference>
<reference evidence="7" key="3">
    <citation type="journal article" date="2017" name="Nature">
        <title>Genome sequence of the progenitor of the wheat D genome Aegilops tauschii.</title>
        <authorList>
            <person name="Luo M.C."/>
            <person name="Gu Y.Q."/>
            <person name="Puiu D."/>
            <person name="Wang H."/>
            <person name="Twardziok S.O."/>
            <person name="Deal K.R."/>
            <person name="Huo N."/>
            <person name="Zhu T."/>
            <person name="Wang L."/>
            <person name="Wang Y."/>
            <person name="McGuire P.E."/>
            <person name="Liu S."/>
            <person name="Long H."/>
            <person name="Ramasamy R.K."/>
            <person name="Rodriguez J.C."/>
            <person name="Van S.L."/>
            <person name="Yuan L."/>
            <person name="Wang Z."/>
            <person name="Xia Z."/>
            <person name="Xiao L."/>
            <person name="Anderson O.D."/>
            <person name="Ouyang S."/>
            <person name="Liang Y."/>
            <person name="Zimin A.V."/>
            <person name="Pertea G."/>
            <person name="Qi P."/>
            <person name="Bennetzen J.L."/>
            <person name="Dai X."/>
            <person name="Dawson M.W."/>
            <person name="Muller H.G."/>
            <person name="Kugler K."/>
            <person name="Rivarola-Duarte L."/>
            <person name="Spannagl M."/>
            <person name="Mayer K.F.X."/>
            <person name="Lu F.H."/>
            <person name="Bevan M.W."/>
            <person name="Leroy P."/>
            <person name="Li P."/>
            <person name="You F.M."/>
            <person name="Sun Q."/>
            <person name="Liu Z."/>
            <person name="Lyons E."/>
            <person name="Wicker T."/>
            <person name="Salzberg S.L."/>
            <person name="Devos K.M."/>
            <person name="Dvorak J."/>
        </authorList>
    </citation>
    <scope>NUCLEOTIDE SEQUENCE [LARGE SCALE GENOMIC DNA]</scope>
    <source>
        <strain evidence="7">cv. AL8/78</strain>
    </source>
</reference>
<dbReference type="PROSITE" id="PS51485">
    <property type="entry name" value="PHYTOCYANIN"/>
    <property type="match status" value="1"/>
</dbReference>
<feature type="transmembrane region" description="Helical" evidence="4">
    <location>
        <begin position="189"/>
        <end position="210"/>
    </location>
</feature>
<dbReference type="InterPro" id="IPR003245">
    <property type="entry name" value="Phytocyanin_dom"/>
</dbReference>
<dbReference type="InterPro" id="IPR008972">
    <property type="entry name" value="Cupredoxin"/>
</dbReference>
<keyword evidence="4" id="KW-0472">Membrane</keyword>
<keyword evidence="1" id="KW-0479">Metal-binding</keyword>
<evidence type="ECO:0000256" key="3">
    <source>
        <dbReference type="SAM" id="MobiDB-lite"/>
    </source>
</evidence>
<dbReference type="Gene3D" id="2.60.40.420">
    <property type="entry name" value="Cupredoxins - blue copper proteins"/>
    <property type="match status" value="1"/>
</dbReference>
<keyword evidence="5" id="KW-0732">Signal</keyword>
<dbReference type="InterPro" id="IPR039391">
    <property type="entry name" value="Phytocyanin-like"/>
</dbReference>
<dbReference type="GO" id="GO:0046872">
    <property type="term" value="F:metal ion binding"/>
    <property type="evidence" value="ECO:0007669"/>
    <property type="project" value="UniProtKB-KW"/>
</dbReference>
<dbReference type="Gramene" id="AET2Gv20596300.3">
    <property type="protein sequence ID" value="AET2Gv20596300.3"/>
    <property type="gene ID" value="AET2Gv20596300"/>
</dbReference>
<evidence type="ECO:0000256" key="2">
    <source>
        <dbReference type="ARBA" id="ARBA00023180"/>
    </source>
</evidence>
<organism evidence="7 8">
    <name type="scientific">Aegilops tauschii subsp. strangulata</name>
    <name type="common">Goatgrass</name>
    <dbReference type="NCBI Taxonomy" id="200361"/>
    <lineage>
        <taxon>Eukaryota</taxon>
        <taxon>Viridiplantae</taxon>
        <taxon>Streptophyta</taxon>
        <taxon>Embryophyta</taxon>
        <taxon>Tracheophyta</taxon>
        <taxon>Spermatophyta</taxon>
        <taxon>Magnoliopsida</taxon>
        <taxon>Liliopsida</taxon>
        <taxon>Poales</taxon>
        <taxon>Poaceae</taxon>
        <taxon>BOP clade</taxon>
        <taxon>Pooideae</taxon>
        <taxon>Triticodae</taxon>
        <taxon>Triticeae</taxon>
        <taxon>Triticinae</taxon>
        <taxon>Aegilops</taxon>
    </lineage>
</organism>
<feature type="domain" description="Phytocyanin" evidence="6">
    <location>
        <begin position="38"/>
        <end position="137"/>
    </location>
</feature>
<dbReference type="CDD" id="cd04216">
    <property type="entry name" value="Phytocyanin"/>
    <property type="match status" value="1"/>
</dbReference>
<dbReference type="Proteomes" id="UP000015105">
    <property type="component" value="Chromosome 2D"/>
</dbReference>
<evidence type="ECO:0000259" key="6">
    <source>
        <dbReference type="PROSITE" id="PS51485"/>
    </source>
</evidence>
<dbReference type="GO" id="GO:0009055">
    <property type="term" value="F:electron transfer activity"/>
    <property type="evidence" value="ECO:0007669"/>
    <property type="project" value="InterPro"/>
</dbReference>
<evidence type="ECO:0000256" key="4">
    <source>
        <dbReference type="SAM" id="Phobius"/>
    </source>
</evidence>
<keyword evidence="4" id="KW-1133">Transmembrane helix</keyword>
<keyword evidence="2" id="KW-0325">Glycoprotein</keyword>
<feature type="region of interest" description="Disordered" evidence="3">
    <location>
        <begin position="141"/>
        <end position="190"/>
    </location>
</feature>
<dbReference type="EnsemblPlants" id="AET2Gv20596300.3">
    <property type="protein sequence ID" value="AET2Gv20596300.3"/>
    <property type="gene ID" value="AET2Gv20596300"/>
</dbReference>
<keyword evidence="8" id="KW-1185">Reference proteome</keyword>
<sequence length="211" mass="20967">RPSTMSGMTTVLSMAMMVKAVLVAVVAVAALAQLTVAVDHQVGGSGATWATSGGYDSWSGKQKFSPGDSLVFSYSPAHDVVEVSKADYDACTASKVVARYTGGKTTVKLTTAGKRYFICSITGHCDAGMKLQVNVAAATAAPTKPRGQRSVAPVAAPAPAPEGSATDEQLPTVSSPTGTPTPSSPSGSGAASIGASAAVALAMGMAVALAM</sequence>
<feature type="signal peptide" evidence="5">
    <location>
        <begin position="1"/>
        <end position="20"/>
    </location>
</feature>
<feature type="chain" id="PRO_5019119515" description="Phytocyanin domain-containing protein" evidence="5">
    <location>
        <begin position="21"/>
        <end position="211"/>
    </location>
</feature>
<name>A0A453BQN0_AEGTS</name>
<evidence type="ECO:0000256" key="5">
    <source>
        <dbReference type="SAM" id="SignalP"/>
    </source>
</evidence>
<reference evidence="8" key="2">
    <citation type="journal article" date="2017" name="Nat. Plants">
        <title>The Aegilops tauschii genome reveals multiple impacts of transposons.</title>
        <authorList>
            <person name="Zhao G."/>
            <person name="Zou C."/>
            <person name="Li K."/>
            <person name="Wang K."/>
            <person name="Li T."/>
            <person name="Gao L."/>
            <person name="Zhang X."/>
            <person name="Wang H."/>
            <person name="Yang Z."/>
            <person name="Liu X."/>
            <person name="Jiang W."/>
            <person name="Mao L."/>
            <person name="Kong X."/>
            <person name="Jiao Y."/>
            <person name="Jia J."/>
        </authorList>
    </citation>
    <scope>NUCLEOTIDE SEQUENCE [LARGE SCALE GENOMIC DNA]</scope>
    <source>
        <strain evidence="8">cv. AL8/78</strain>
    </source>
</reference>
<reference evidence="8" key="1">
    <citation type="journal article" date="2014" name="Science">
        <title>Ancient hybridizations among the ancestral genomes of bread wheat.</title>
        <authorList>
            <consortium name="International Wheat Genome Sequencing Consortium,"/>
            <person name="Marcussen T."/>
            <person name="Sandve S.R."/>
            <person name="Heier L."/>
            <person name="Spannagl M."/>
            <person name="Pfeifer M."/>
            <person name="Jakobsen K.S."/>
            <person name="Wulff B.B."/>
            <person name="Steuernagel B."/>
            <person name="Mayer K.F."/>
            <person name="Olsen O.A."/>
        </authorList>
    </citation>
    <scope>NUCLEOTIDE SEQUENCE [LARGE SCALE GENOMIC DNA]</scope>
    <source>
        <strain evidence="8">cv. AL8/78</strain>
    </source>
</reference>
<dbReference type="Pfam" id="PF02298">
    <property type="entry name" value="Cu_bind_like"/>
    <property type="match status" value="1"/>
</dbReference>
<evidence type="ECO:0000313" key="7">
    <source>
        <dbReference type="EnsemblPlants" id="AET2Gv20596300.3"/>
    </source>
</evidence>
<feature type="compositionally biased region" description="Low complexity" evidence="3">
    <location>
        <begin position="170"/>
        <end position="190"/>
    </location>
</feature>
<dbReference type="AlphaFoldDB" id="A0A453BQN0"/>
<accession>A0A453BQN0</accession>
<keyword evidence="4" id="KW-0812">Transmembrane</keyword>
<dbReference type="PANTHER" id="PTHR33021:SF552">
    <property type="entry name" value="OS07G0105000 PROTEIN"/>
    <property type="match status" value="1"/>
</dbReference>
<dbReference type="GO" id="GO:0005886">
    <property type="term" value="C:plasma membrane"/>
    <property type="evidence" value="ECO:0007669"/>
    <property type="project" value="TreeGrafter"/>
</dbReference>
<reference evidence="7" key="5">
    <citation type="journal article" date="2021" name="G3 (Bethesda)">
        <title>Aegilops tauschii genome assembly Aet v5.0 features greater sequence contiguity and improved annotation.</title>
        <authorList>
            <person name="Wang L."/>
            <person name="Zhu T."/>
            <person name="Rodriguez J.C."/>
            <person name="Deal K.R."/>
            <person name="Dubcovsky J."/>
            <person name="McGuire P.E."/>
            <person name="Lux T."/>
            <person name="Spannagl M."/>
            <person name="Mayer K.F.X."/>
            <person name="Baldrich P."/>
            <person name="Meyers B.C."/>
            <person name="Huo N."/>
            <person name="Gu Y.Q."/>
            <person name="Zhou H."/>
            <person name="Devos K.M."/>
            <person name="Bennetzen J.L."/>
            <person name="Unver T."/>
            <person name="Budak H."/>
            <person name="Gulick P.J."/>
            <person name="Galiba G."/>
            <person name="Kalapos B."/>
            <person name="Nelson D.R."/>
            <person name="Li P."/>
            <person name="You F.M."/>
            <person name="Luo M.C."/>
            <person name="Dvorak J."/>
        </authorList>
    </citation>
    <scope>NUCLEOTIDE SEQUENCE [LARGE SCALE GENOMIC DNA]</scope>
    <source>
        <strain evidence="7">cv. AL8/78</strain>
    </source>
</reference>
<reference evidence="7" key="4">
    <citation type="submission" date="2019-03" db="UniProtKB">
        <authorList>
            <consortium name="EnsemblPlants"/>
        </authorList>
    </citation>
    <scope>IDENTIFICATION</scope>
</reference>
<dbReference type="SUPFAM" id="SSF49503">
    <property type="entry name" value="Cupredoxins"/>
    <property type="match status" value="1"/>
</dbReference>
<protein>
    <recommendedName>
        <fullName evidence="6">Phytocyanin domain-containing protein</fullName>
    </recommendedName>
</protein>